<reference evidence="1" key="1">
    <citation type="submission" date="2021-01" db="EMBL/GenBank/DDBJ databases">
        <title>Whole genome shotgun sequence of Actinoplanes capillaceus NBRC 16408.</title>
        <authorList>
            <person name="Komaki H."/>
            <person name="Tamura T."/>
        </authorList>
    </citation>
    <scope>NUCLEOTIDE SEQUENCE [LARGE SCALE GENOMIC DNA]</scope>
    <source>
        <strain evidence="1">NBRC 16408</strain>
    </source>
</reference>
<dbReference type="EMBL" id="BOMF01000076">
    <property type="protein sequence ID" value="GID46619.1"/>
    <property type="molecule type" value="Genomic_DNA"/>
</dbReference>
<name>A0ABQ3WK62_9ACTN</name>
<sequence>MPVYDQAMHENELADQLAKAGLIFLGWPDDSLPRVPGSVARYAVSCGNESDRTDVNLNYSDTRWKEGANSAWFELSVSAGLFGQDQEFLVAITLEPEMYPVPIRWAWVRLAVSWDIAGEGAAGPLGGGRHLPEFVMLSLDGEVIVRGTVWQDGIGFLAVRNPGQSPVLRQQAESVMTWHRSRPEERLAARRWLDAGAA</sequence>
<comment type="caution">
    <text evidence="1">The sequence shown here is derived from an EMBL/GenBank/DDBJ whole genome shotgun (WGS) entry which is preliminary data.</text>
</comment>
<organism evidence="1">
    <name type="scientific">Actinoplanes campanulatus</name>
    <dbReference type="NCBI Taxonomy" id="113559"/>
    <lineage>
        <taxon>Bacteria</taxon>
        <taxon>Bacillati</taxon>
        <taxon>Actinomycetota</taxon>
        <taxon>Actinomycetes</taxon>
        <taxon>Micromonosporales</taxon>
        <taxon>Micromonosporaceae</taxon>
        <taxon>Actinoplanes</taxon>
    </lineage>
</organism>
<proteinExistence type="predicted"/>
<evidence type="ECO:0000313" key="1">
    <source>
        <dbReference type="EMBL" id="GID46619.1"/>
    </source>
</evidence>
<accession>A0ABQ3WK62</accession>
<protein>
    <submittedName>
        <fullName evidence="1">Uncharacterized protein</fullName>
    </submittedName>
</protein>
<gene>
    <name evidence="1" type="ORF">Aca07nite_38940</name>
</gene>